<dbReference type="Gene3D" id="1.20.5.320">
    <property type="entry name" value="6-Phosphogluconate Dehydrogenase, domain 3"/>
    <property type="match status" value="1"/>
</dbReference>
<feature type="region of interest" description="Disordered" evidence="2">
    <location>
        <begin position="104"/>
        <end position="234"/>
    </location>
</feature>
<keyword evidence="5" id="KW-1185">Reference proteome</keyword>
<evidence type="ECO:0000313" key="5">
    <source>
        <dbReference type="Proteomes" id="UP000887577"/>
    </source>
</evidence>
<dbReference type="SMART" id="SM01088">
    <property type="entry name" value="Col_cuticle_N"/>
    <property type="match status" value="1"/>
</dbReference>
<feature type="compositionally biased region" description="Pro residues" evidence="2">
    <location>
        <begin position="104"/>
        <end position="114"/>
    </location>
</feature>
<evidence type="ECO:0000256" key="1">
    <source>
        <dbReference type="ARBA" id="ARBA00022737"/>
    </source>
</evidence>
<feature type="compositionally biased region" description="Low complexity" evidence="2">
    <location>
        <begin position="171"/>
        <end position="182"/>
    </location>
</feature>
<organism evidence="5 6">
    <name type="scientific">Panagrolaimus superbus</name>
    <dbReference type="NCBI Taxonomy" id="310955"/>
    <lineage>
        <taxon>Eukaryota</taxon>
        <taxon>Metazoa</taxon>
        <taxon>Ecdysozoa</taxon>
        <taxon>Nematoda</taxon>
        <taxon>Chromadorea</taxon>
        <taxon>Rhabditida</taxon>
        <taxon>Tylenchina</taxon>
        <taxon>Panagrolaimomorpha</taxon>
        <taxon>Panagrolaimoidea</taxon>
        <taxon>Panagrolaimidae</taxon>
        <taxon>Panagrolaimus</taxon>
    </lineage>
</organism>
<dbReference type="Proteomes" id="UP000887577">
    <property type="component" value="Unplaced"/>
</dbReference>
<keyword evidence="1" id="KW-0677">Repeat</keyword>
<feature type="compositionally biased region" description="Low complexity" evidence="2">
    <location>
        <begin position="131"/>
        <end position="141"/>
    </location>
</feature>
<name>A0A914YLR1_9BILA</name>
<dbReference type="AlphaFoldDB" id="A0A914YLR1"/>
<keyword evidence="3" id="KW-0472">Membrane</keyword>
<evidence type="ECO:0000259" key="4">
    <source>
        <dbReference type="SMART" id="SM01088"/>
    </source>
</evidence>
<protein>
    <submittedName>
        <fullName evidence="6">Nematode cuticle collagen N-terminal domain-containing protein</fullName>
    </submittedName>
</protein>
<reference evidence="6" key="1">
    <citation type="submission" date="2022-11" db="UniProtKB">
        <authorList>
            <consortium name="WormBaseParasite"/>
        </authorList>
    </citation>
    <scope>IDENTIFICATION</scope>
</reference>
<dbReference type="PANTHER" id="PTHR24637:SF194">
    <property type="entry name" value="CUTICLE COLLAGEN 10-RELATED"/>
    <property type="match status" value="1"/>
</dbReference>
<keyword evidence="3" id="KW-0812">Transmembrane</keyword>
<feature type="compositionally biased region" description="Gly residues" evidence="2">
    <location>
        <begin position="196"/>
        <end position="212"/>
    </location>
</feature>
<dbReference type="Pfam" id="PF01484">
    <property type="entry name" value="Col_cuticle_N"/>
    <property type="match status" value="1"/>
</dbReference>
<feature type="domain" description="Nematode cuticle collagen N-terminal" evidence="4">
    <location>
        <begin position="6"/>
        <end position="58"/>
    </location>
</feature>
<feature type="transmembrane region" description="Helical" evidence="3">
    <location>
        <begin position="6"/>
        <end position="26"/>
    </location>
</feature>
<dbReference type="WBParaSite" id="PSU_v2.g20300.t1">
    <property type="protein sequence ID" value="PSU_v2.g20300.t1"/>
    <property type="gene ID" value="PSU_v2.g20300"/>
</dbReference>
<feature type="compositionally biased region" description="Pro residues" evidence="2">
    <location>
        <begin position="156"/>
        <end position="169"/>
    </location>
</feature>
<dbReference type="PROSITE" id="PS51257">
    <property type="entry name" value="PROKAR_LIPOPROTEIN"/>
    <property type="match status" value="1"/>
</dbReference>
<sequence>MYEAKIVVGIASVCSSLAIVACLVVIPQLYATINEMNERVQDGVQVFRADTDNAWTQLMEVQLSVTPPSKPRENPFNSIFRQKRQNFAGLPAWCQCEPPKVTCPPGPPGPPGPAGNPGQPGTPGPRGDDGAPGAPAAPCPAQDTSCIKCPAGAAGPPGPDGPAGPPGPDGQPGAPGQSAGQGPPAPGPAGPAGNPGAPGGDGQPGAPGGPGLPGSDAAYCPCPPRSAVFLSRRS</sequence>
<evidence type="ECO:0000256" key="2">
    <source>
        <dbReference type="SAM" id="MobiDB-lite"/>
    </source>
</evidence>
<evidence type="ECO:0000256" key="3">
    <source>
        <dbReference type="SAM" id="Phobius"/>
    </source>
</evidence>
<dbReference type="GO" id="GO:0042302">
    <property type="term" value="F:structural constituent of cuticle"/>
    <property type="evidence" value="ECO:0007669"/>
    <property type="project" value="InterPro"/>
</dbReference>
<dbReference type="InterPro" id="IPR002486">
    <property type="entry name" value="Col_cuticle_N"/>
</dbReference>
<proteinExistence type="predicted"/>
<keyword evidence="3" id="KW-1133">Transmembrane helix</keyword>
<evidence type="ECO:0000313" key="6">
    <source>
        <dbReference type="WBParaSite" id="PSU_v2.g20300.t1"/>
    </source>
</evidence>
<dbReference type="PANTHER" id="PTHR24637">
    <property type="entry name" value="COLLAGEN"/>
    <property type="match status" value="1"/>
</dbReference>
<accession>A0A914YLR1</accession>